<evidence type="ECO:0000256" key="3">
    <source>
        <dbReference type="ARBA" id="ARBA00022741"/>
    </source>
</evidence>
<keyword evidence="6" id="KW-0902">Two-component regulatory system</keyword>
<evidence type="ECO:0000256" key="6">
    <source>
        <dbReference type="ARBA" id="ARBA00023012"/>
    </source>
</evidence>
<name>A0A382MKF8_9ZZZZ</name>
<dbReference type="GO" id="GO:0000160">
    <property type="term" value="P:phosphorelay signal transduction system"/>
    <property type="evidence" value="ECO:0007669"/>
    <property type="project" value="UniProtKB-KW"/>
</dbReference>
<feature type="domain" description="Histidine kinase" evidence="7">
    <location>
        <begin position="35"/>
        <end position="136"/>
    </location>
</feature>
<dbReference type="InterPro" id="IPR036890">
    <property type="entry name" value="HATPase_C_sf"/>
</dbReference>
<protein>
    <recommendedName>
        <fullName evidence="7">Histidine kinase domain-containing protein</fullName>
    </recommendedName>
</protein>
<dbReference type="AlphaFoldDB" id="A0A382MKF8"/>
<keyword evidence="2" id="KW-0808">Transferase</keyword>
<dbReference type="Pfam" id="PF02518">
    <property type="entry name" value="HATPase_c"/>
    <property type="match status" value="1"/>
</dbReference>
<evidence type="ECO:0000313" key="8">
    <source>
        <dbReference type="EMBL" id="SVC49130.1"/>
    </source>
</evidence>
<dbReference type="PRINTS" id="PR00344">
    <property type="entry name" value="BCTRLSENSOR"/>
</dbReference>
<evidence type="ECO:0000256" key="1">
    <source>
        <dbReference type="ARBA" id="ARBA00022553"/>
    </source>
</evidence>
<feature type="non-terminal residue" evidence="8">
    <location>
        <position position="1"/>
    </location>
</feature>
<evidence type="ECO:0000256" key="4">
    <source>
        <dbReference type="ARBA" id="ARBA00022777"/>
    </source>
</evidence>
<evidence type="ECO:0000256" key="5">
    <source>
        <dbReference type="ARBA" id="ARBA00022840"/>
    </source>
</evidence>
<organism evidence="8">
    <name type="scientific">marine metagenome</name>
    <dbReference type="NCBI Taxonomy" id="408172"/>
    <lineage>
        <taxon>unclassified sequences</taxon>
        <taxon>metagenomes</taxon>
        <taxon>ecological metagenomes</taxon>
    </lineage>
</organism>
<keyword evidence="4" id="KW-0418">Kinase</keyword>
<dbReference type="InterPro" id="IPR004358">
    <property type="entry name" value="Sig_transdc_His_kin-like_C"/>
</dbReference>
<dbReference type="PANTHER" id="PTHR43065:SF10">
    <property type="entry name" value="PEROXIDE STRESS-ACTIVATED HISTIDINE KINASE MAK3"/>
    <property type="match status" value="1"/>
</dbReference>
<keyword evidence="3" id="KW-0547">Nucleotide-binding</keyword>
<dbReference type="GO" id="GO:0005524">
    <property type="term" value="F:ATP binding"/>
    <property type="evidence" value="ECO:0007669"/>
    <property type="project" value="UniProtKB-KW"/>
</dbReference>
<reference evidence="8" key="1">
    <citation type="submission" date="2018-05" db="EMBL/GenBank/DDBJ databases">
        <authorList>
            <person name="Lanie J.A."/>
            <person name="Ng W.-L."/>
            <person name="Kazmierczak K.M."/>
            <person name="Andrzejewski T.M."/>
            <person name="Davidsen T.M."/>
            <person name="Wayne K.J."/>
            <person name="Tettelin H."/>
            <person name="Glass J.I."/>
            <person name="Rusch D."/>
            <person name="Podicherti R."/>
            <person name="Tsui H.-C.T."/>
            <person name="Winkler M.E."/>
        </authorList>
    </citation>
    <scope>NUCLEOTIDE SEQUENCE</scope>
</reference>
<dbReference type="PROSITE" id="PS50109">
    <property type="entry name" value="HIS_KIN"/>
    <property type="match status" value="1"/>
</dbReference>
<keyword evidence="5" id="KW-0067">ATP-binding</keyword>
<dbReference type="EMBL" id="UINC01094143">
    <property type="protein sequence ID" value="SVC49130.1"/>
    <property type="molecule type" value="Genomic_DNA"/>
</dbReference>
<keyword evidence="1" id="KW-0597">Phosphoprotein</keyword>
<evidence type="ECO:0000259" key="7">
    <source>
        <dbReference type="PROSITE" id="PS50109"/>
    </source>
</evidence>
<gene>
    <name evidence="8" type="ORF">METZ01_LOCUS301984</name>
</gene>
<dbReference type="SMART" id="SM00387">
    <property type="entry name" value="HATPase_c"/>
    <property type="match status" value="1"/>
</dbReference>
<sequence>GYFKGRGPQFGRHDFALDLATVPAVPLNAELMGWVFENLFKNAIDAMVQQEGCIRVSTNYDDERHRVRILVEDNGRGIDSENLARVFQPGFSTKKRGWGLGLAFVRRIVEEYHGGHIHIPRSESGTGTTFEISLPA</sequence>
<accession>A0A382MKF8</accession>
<dbReference type="InterPro" id="IPR005467">
    <property type="entry name" value="His_kinase_dom"/>
</dbReference>
<dbReference type="SUPFAM" id="SSF55874">
    <property type="entry name" value="ATPase domain of HSP90 chaperone/DNA topoisomerase II/histidine kinase"/>
    <property type="match status" value="1"/>
</dbReference>
<dbReference type="GO" id="GO:0016301">
    <property type="term" value="F:kinase activity"/>
    <property type="evidence" value="ECO:0007669"/>
    <property type="project" value="UniProtKB-KW"/>
</dbReference>
<evidence type="ECO:0000256" key="2">
    <source>
        <dbReference type="ARBA" id="ARBA00022679"/>
    </source>
</evidence>
<dbReference type="PANTHER" id="PTHR43065">
    <property type="entry name" value="SENSOR HISTIDINE KINASE"/>
    <property type="match status" value="1"/>
</dbReference>
<dbReference type="Gene3D" id="3.30.565.10">
    <property type="entry name" value="Histidine kinase-like ATPase, C-terminal domain"/>
    <property type="match status" value="1"/>
</dbReference>
<proteinExistence type="predicted"/>
<dbReference type="InterPro" id="IPR003594">
    <property type="entry name" value="HATPase_dom"/>
</dbReference>